<dbReference type="RefSeq" id="WP_063166091.1">
    <property type="nucleotide sequence ID" value="NZ_LWHE01000022.1"/>
</dbReference>
<keyword evidence="4" id="KW-1185">Reference proteome</keyword>
<accession>A0ABM6ABY8</accession>
<dbReference type="PANTHER" id="PTHR43767">
    <property type="entry name" value="LONG-CHAIN-FATTY-ACID--COA LIGASE"/>
    <property type="match status" value="1"/>
</dbReference>
<keyword evidence="1" id="KW-0472">Membrane</keyword>
<sequence>MNISELLARQARKFPQKTAVIDGETELSYAEVDRTVNRLASSLARLGVGRGDKVALYMPNTKEFAISYFAVLRLGAVVVPINARLFPAASTFTQRKWKMCCGRIRRSPMSP</sequence>
<evidence type="ECO:0000313" key="3">
    <source>
        <dbReference type="EMBL" id="AMX83810.1"/>
    </source>
</evidence>
<dbReference type="EMBL" id="CP014342">
    <property type="protein sequence ID" value="AMX83810.1"/>
    <property type="molecule type" value="Genomic_DNA"/>
</dbReference>
<protein>
    <recommendedName>
        <fullName evidence="2">AMP-dependent synthetase/ligase domain-containing protein</fullName>
    </recommendedName>
</protein>
<name>A0ABM6ABY8_9BACL</name>
<evidence type="ECO:0000313" key="4">
    <source>
        <dbReference type="Proteomes" id="UP000076226"/>
    </source>
</evidence>
<dbReference type="PANTHER" id="PTHR43767:SF1">
    <property type="entry name" value="NONRIBOSOMAL PEPTIDE SYNTHASE PES1 (EUROFUNG)-RELATED"/>
    <property type="match status" value="1"/>
</dbReference>
<organism evidence="3 4">
    <name type="scientific">Geobacillus subterraneus</name>
    <dbReference type="NCBI Taxonomy" id="129338"/>
    <lineage>
        <taxon>Bacteria</taxon>
        <taxon>Bacillati</taxon>
        <taxon>Bacillota</taxon>
        <taxon>Bacilli</taxon>
        <taxon>Bacillales</taxon>
        <taxon>Anoxybacillaceae</taxon>
        <taxon>Geobacillus</taxon>
    </lineage>
</organism>
<keyword evidence="1" id="KW-1133">Transmembrane helix</keyword>
<keyword evidence="1" id="KW-0812">Transmembrane</keyword>
<dbReference type="InterPro" id="IPR050237">
    <property type="entry name" value="ATP-dep_AMP-bd_enzyme"/>
</dbReference>
<evidence type="ECO:0000259" key="2">
    <source>
        <dbReference type="Pfam" id="PF00501"/>
    </source>
</evidence>
<dbReference type="InterPro" id="IPR000873">
    <property type="entry name" value="AMP-dep_synth/lig_dom"/>
</dbReference>
<dbReference type="Gene3D" id="3.40.50.980">
    <property type="match status" value="1"/>
</dbReference>
<reference evidence="3 4" key="1">
    <citation type="submission" date="2016-02" db="EMBL/GenBank/DDBJ databases">
        <title>Complete genome sequence of Geobacillus subterraneus KCTC 3922T.</title>
        <authorList>
            <person name="Lee D.-W."/>
            <person name="Lee Y.-J."/>
            <person name="Lee S.-J."/>
            <person name="Park G.-S."/>
            <person name="Lee S.-J."/>
            <person name="Shin J.-H."/>
        </authorList>
    </citation>
    <scope>NUCLEOTIDE SEQUENCE [LARGE SCALE GENOMIC DNA]</scope>
    <source>
        <strain evidence="3 4">KCTC 3922</strain>
    </source>
</reference>
<dbReference type="Proteomes" id="UP000076226">
    <property type="component" value="Chromosome"/>
</dbReference>
<feature type="domain" description="AMP-dependent synthetase/ligase" evidence="2">
    <location>
        <begin position="8"/>
        <end position="89"/>
    </location>
</feature>
<proteinExistence type="predicted"/>
<evidence type="ECO:0000256" key="1">
    <source>
        <dbReference type="SAM" id="Phobius"/>
    </source>
</evidence>
<dbReference type="SUPFAM" id="SSF56801">
    <property type="entry name" value="Acetyl-CoA synthetase-like"/>
    <property type="match status" value="1"/>
</dbReference>
<feature type="transmembrane region" description="Helical" evidence="1">
    <location>
        <begin position="65"/>
        <end position="86"/>
    </location>
</feature>
<dbReference type="Pfam" id="PF00501">
    <property type="entry name" value="AMP-binding"/>
    <property type="match status" value="1"/>
</dbReference>
<gene>
    <name evidence="3" type="ORF">GS3922_09130</name>
</gene>